<proteinExistence type="inferred from homology"/>
<feature type="binding site" evidence="5">
    <location>
        <position position="351"/>
    </location>
    <ligand>
        <name>Zn(2+)</name>
        <dbReference type="ChEBI" id="CHEBI:29105"/>
    </ligand>
</feature>
<dbReference type="PANTHER" id="PTHR46064:SF1">
    <property type="entry name" value="QUEUINE TRNA-RIBOSYLTRANSFERASE ACCESSORY SUBUNIT 2"/>
    <property type="match status" value="1"/>
</dbReference>
<feature type="binding site" evidence="5">
    <location>
        <position position="380"/>
    </location>
    <ligand>
        <name>Zn(2+)</name>
        <dbReference type="ChEBI" id="CHEBI:29105"/>
    </ligand>
</feature>
<dbReference type="InterPro" id="IPR036511">
    <property type="entry name" value="TGT-like_sf"/>
</dbReference>
<dbReference type="RefSeq" id="XP_070865019.1">
    <property type="nucleotide sequence ID" value="XM_071012267.1"/>
</dbReference>
<evidence type="ECO:0000256" key="2">
    <source>
        <dbReference type="ARBA" id="ARBA00022694"/>
    </source>
</evidence>
<evidence type="ECO:0000313" key="9">
    <source>
        <dbReference type="Proteomes" id="UP001600064"/>
    </source>
</evidence>
<feature type="domain" description="tRNA-guanine(15) transglycosylase-like" evidence="7">
    <location>
        <begin position="26"/>
        <end position="413"/>
    </location>
</feature>
<keyword evidence="1 5" id="KW-0963">Cytoplasm</keyword>
<dbReference type="HAMAP" id="MF_03043">
    <property type="entry name" value="QTRT2"/>
    <property type="match status" value="1"/>
</dbReference>
<comment type="cofactor">
    <cofactor evidence="5">
        <name>Zn(2+)</name>
        <dbReference type="ChEBI" id="CHEBI:29105"/>
    </cofactor>
    <text evidence="5">Binds 1 zinc ion per subunit.</text>
</comment>
<reference evidence="8 9" key="1">
    <citation type="journal article" date="2024" name="Commun. Biol.">
        <title>Comparative genomic analysis of thermophilic fungi reveals convergent evolutionary adaptations and gene losses.</title>
        <authorList>
            <person name="Steindorff A.S."/>
            <person name="Aguilar-Pontes M.V."/>
            <person name="Robinson A.J."/>
            <person name="Andreopoulos B."/>
            <person name="LaButti K."/>
            <person name="Kuo A."/>
            <person name="Mondo S."/>
            <person name="Riley R."/>
            <person name="Otillar R."/>
            <person name="Haridas S."/>
            <person name="Lipzen A."/>
            <person name="Grimwood J."/>
            <person name="Schmutz J."/>
            <person name="Clum A."/>
            <person name="Reid I.D."/>
            <person name="Moisan M.C."/>
            <person name="Butler G."/>
            <person name="Nguyen T.T.M."/>
            <person name="Dewar K."/>
            <person name="Conant G."/>
            <person name="Drula E."/>
            <person name="Henrissat B."/>
            <person name="Hansel C."/>
            <person name="Singer S."/>
            <person name="Hutchinson M.I."/>
            <person name="de Vries R.P."/>
            <person name="Natvig D.O."/>
            <person name="Powell A.J."/>
            <person name="Tsang A."/>
            <person name="Grigoriev I.V."/>
        </authorList>
    </citation>
    <scope>NUCLEOTIDE SEQUENCE [LARGE SCALE GENOMIC DNA]</scope>
    <source>
        <strain evidence="8 9">ATCC 22073</strain>
    </source>
</reference>
<comment type="subunit">
    <text evidence="5">Heterodimer of a catalytic subunit and an accessory subunit.</text>
</comment>
<dbReference type="InterPro" id="IPR002616">
    <property type="entry name" value="tRNA_ribo_trans-like"/>
</dbReference>
<dbReference type="Proteomes" id="UP001600064">
    <property type="component" value="Unassembled WGS sequence"/>
</dbReference>
<feature type="binding site" evidence="5">
    <location>
        <position position="354"/>
    </location>
    <ligand>
        <name>Zn(2+)</name>
        <dbReference type="ChEBI" id="CHEBI:29105"/>
    </ligand>
</feature>
<keyword evidence="3 5" id="KW-0479">Metal-binding</keyword>
<evidence type="ECO:0000259" key="7">
    <source>
        <dbReference type="Pfam" id="PF01702"/>
    </source>
</evidence>
<gene>
    <name evidence="8" type="ORF">VTJ83DRAFT_5644</name>
</gene>
<dbReference type="InterPro" id="IPR050852">
    <property type="entry name" value="Queuine_tRNA-ribosyltrfase"/>
</dbReference>
<keyword evidence="9" id="KW-1185">Reference proteome</keyword>
<protein>
    <recommendedName>
        <fullName evidence="5">Queuine tRNA-ribosyltransferase accessory subunit 2</fullName>
    </recommendedName>
    <alternativeName>
        <fullName evidence="5">Queuine tRNA-ribosyltransferase domain-containing protein 1</fullName>
    </alternativeName>
</protein>
<feature type="binding site" evidence="5">
    <location>
        <position position="349"/>
    </location>
    <ligand>
        <name>Zn(2+)</name>
        <dbReference type="ChEBI" id="CHEBI:29105"/>
    </ligand>
</feature>
<keyword evidence="2 5" id="KW-0819">tRNA processing</keyword>
<dbReference type="EMBL" id="JAZGUE010000005">
    <property type="protein sequence ID" value="KAL2266292.1"/>
    <property type="molecule type" value="Genomic_DNA"/>
</dbReference>
<feature type="region of interest" description="Disordered" evidence="6">
    <location>
        <begin position="433"/>
        <end position="454"/>
    </location>
</feature>
<evidence type="ECO:0000256" key="4">
    <source>
        <dbReference type="ARBA" id="ARBA00022833"/>
    </source>
</evidence>
<organism evidence="8 9">
    <name type="scientific">Remersonia thermophila</name>
    <dbReference type="NCBI Taxonomy" id="72144"/>
    <lineage>
        <taxon>Eukaryota</taxon>
        <taxon>Fungi</taxon>
        <taxon>Dikarya</taxon>
        <taxon>Ascomycota</taxon>
        <taxon>Pezizomycotina</taxon>
        <taxon>Sordariomycetes</taxon>
        <taxon>Sordariomycetidae</taxon>
        <taxon>Sordariales</taxon>
        <taxon>Sordariales incertae sedis</taxon>
        <taxon>Remersonia</taxon>
    </lineage>
</organism>
<comment type="function">
    <text evidence="5">Non-catalytic subunit of the queuine tRNA-ribosyltransferase (TGT) that catalyzes the base-exchange of a guanine (G) residue with queuine (Q) at position 34 (anticodon wobble position) in tRNAs with GU(N) anticodons (tRNA-Asp, -Asn, -His and -Tyr), resulting in the hypermodified nucleoside queuosine (7-(((4,5-cis-dihydroxy-2-cyclopenten-1-yl)amino)methyl)-7-deazaguanosine).</text>
</comment>
<dbReference type="Pfam" id="PF01702">
    <property type="entry name" value="TGT"/>
    <property type="match status" value="1"/>
</dbReference>
<accession>A0ABR4D7N8</accession>
<dbReference type="PANTHER" id="PTHR46064">
    <property type="entry name" value="QUEUINE TRNA-RIBOSYLTRANSFERASE ACCESSORY SUBUNIT 2"/>
    <property type="match status" value="1"/>
</dbReference>
<keyword evidence="4 5" id="KW-0862">Zinc</keyword>
<evidence type="ECO:0000256" key="5">
    <source>
        <dbReference type="HAMAP-Rule" id="MF_03043"/>
    </source>
</evidence>
<comment type="caution">
    <text evidence="8">The sequence shown here is derived from an EMBL/GenBank/DDBJ whole genome shotgun (WGS) entry which is preliminary data.</text>
</comment>
<evidence type="ECO:0000256" key="6">
    <source>
        <dbReference type="SAM" id="MobiDB-lite"/>
    </source>
</evidence>
<dbReference type="InterPro" id="IPR028592">
    <property type="entry name" value="QTRTD1"/>
</dbReference>
<evidence type="ECO:0000256" key="1">
    <source>
        <dbReference type="ARBA" id="ARBA00022490"/>
    </source>
</evidence>
<comment type="similarity">
    <text evidence="5">Belongs to the queuine tRNA-ribosyltransferase family. QTRT2 subfamily.</text>
</comment>
<name>A0ABR4D7N8_9PEZI</name>
<dbReference type="SUPFAM" id="SSF51713">
    <property type="entry name" value="tRNA-guanine transglycosylase"/>
    <property type="match status" value="1"/>
</dbReference>
<evidence type="ECO:0000256" key="3">
    <source>
        <dbReference type="ARBA" id="ARBA00022723"/>
    </source>
</evidence>
<dbReference type="GeneID" id="98126911"/>
<dbReference type="Gene3D" id="3.20.20.105">
    <property type="entry name" value="Queuine tRNA-ribosyltransferase-like"/>
    <property type="match status" value="1"/>
</dbReference>
<comment type="subcellular location">
    <subcellularLocation>
        <location evidence="5">Cytoplasm</location>
    </subcellularLocation>
</comment>
<evidence type="ECO:0000313" key="8">
    <source>
        <dbReference type="EMBL" id="KAL2266292.1"/>
    </source>
</evidence>
<sequence length="474" mass="51085">MTVDQEDSNSPSMRFEIVKTLKEGAAARLGRIAFAGRLPIDTPNFIGFTSRGAVPHVTPDNAEKHLKTTAAYMALEDFIERPQQYLKRTPPIYQTSTTQKHPTRLHSFTATPPSVTTILGARRLPAVPAPMGNTANAVSVFTSTGFQSLTTAEYSSAVEALQPDVAIPLADLSQNTTAPNSKRALRMAERTDEWAVGWFSALSGSRVSTFAPVLPIPYSIQWEYISRLAEDYLPTGQLAGLALYDADVLPDLESHAPSLLPLPRLALTNPPTPHHILRQISLGIDLFALPFLNQISDAGLALSFTFPAPESTASTTTTTTPGSPQPLAIDLSDPAHATSLLPLSSPASCDCYACASHHRAYVHHLLHAREMLGWTLLQIHNHAVVSAFFAGVRATLAEGGADALEAAAKRFAAAYDAEFPEGMAERPRVRGYQYKSVGGGEPKKNKPAWGKLGGEEDGIAKAMEDLAVEEKETR</sequence>